<dbReference type="PANTHER" id="PTHR15321:SF3">
    <property type="entry name" value="TP53-BINDING PROTEIN 1"/>
    <property type="match status" value="1"/>
</dbReference>
<dbReference type="GO" id="GO:0045944">
    <property type="term" value="P:positive regulation of transcription by RNA polymerase II"/>
    <property type="evidence" value="ECO:0007669"/>
    <property type="project" value="TreeGrafter"/>
</dbReference>
<dbReference type="InterPro" id="IPR036420">
    <property type="entry name" value="BRCT_dom_sf"/>
</dbReference>
<name>A0A3S3MW94_9MAGN</name>
<protein>
    <recommendedName>
        <fullName evidence="2">BRCT domain-containing protein</fullName>
    </recommendedName>
</protein>
<evidence type="ECO:0000313" key="4">
    <source>
        <dbReference type="Proteomes" id="UP000283530"/>
    </source>
</evidence>
<organism evidence="3 4">
    <name type="scientific">Cinnamomum micranthum f. kanehirae</name>
    <dbReference type="NCBI Taxonomy" id="337451"/>
    <lineage>
        <taxon>Eukaryota</taxon>
        <taxon>Viridiplantae</taxon>
        <taxon>Streptophyta</taxon>
        <taxon>Embryophyta</taxon>
        <taxon>Tracheophyta</taxon>
        <taxon>Spermatophyta</taxon>
        <taxon>Magnoliopsida</taxon>
        <taxon>Magnoliidae</taxon>
        <taxon>Laurales</taxon>
        <taxon>Lauraceae</taxon>
        <taxon>Cinnamomum</taxon>
    </lineage>
</organism>
<keyword evidence="4" id="KW-1185">Reference proteome</keyword>
<feature type="compositionally biased region" description="Polar residues" evidence="1">
    <location>
        <begin position="11"/>
        <end position="22"/>
    </location>
</feature>
<evidence type="ECO:0000259" key="2">
    <source>
        <dbReference type="PROSITE" id="PS50172"/>
    </source>
</evidence>
<dbReference type="SMART" id="SM00292">
    <property type="entry name" value="BRCT"/>
    <property type="match status" value="1"/>
</dbReference>
<dbReference type="GO" id="GO:0000077">
    <property type="term" value="P:DNA damage checkpoint signaling"/>
    <property type="evidence" value="ECO:0007669"/>
    <property type="project" value="TreeGrafter"/>
</dbReference>
<feature type="domain" description="BRCT" evidence="2">
    <location>
        <begin position="810"/>
        <end position="954"/>
    </location>
</feature>
<evidence type="ECO:0000313" key="3">
    <source>
        <dbReference type="EMBL" id="RWR76026.1"/>
    </source>
</evidence>
<dbReference type="GO" id="GO:0042393">
    <property type="term" value="F:histone binding"/>
    <property type="evidence" value="ECO:0007669"/>
    <property type="project" value="TreeGrafter"/>
</dbReference>
<gene>
    <name evidence="3" type="ORF">CKAN_00443600</name>
</gene>
<feature type="region of interest" description="Disordered" evidence="1">
    <location>
        <begin position="222"/>
        <end position="242"/>
    </location>
</feature>
<sequence>MSGFDFRPPQFSENTTSLQENVSDVPAEHLVSKGDPRCSSFHLFLSGDSHSPVGNTPSSGNVLHFDLHLSSDDILQHPLSQPHGVLHKEKPKSEDDQPVQSIHKTLAVQDDIGCRYKLDNQACAAAMMRPSSTPKPSPTSPLQPLTIGNRQSRKKLEEKIGSVSILKADINDTVELSIAASEALTISELMKSGLPDDILPATAILEVTLRLKQARKECCLDESGNGSASLDDDDNENDHLSDLDESNMEDAFEDVGLSVSQVVATPDDLCDGGQRTSLLDYQIHRLDTDSSYIPNTHFSESRDLVQNTEDQDVDSIGAHSQIKLGDVSSMKLRSIDSLLKSPNVQRMKPCDDEPFLGSVASTIERQACTNQPAHNAANDLALTQVSFKDDMMVKGVDFDVEGVTLLCTQSNMVSSPCIWDSRKDSENAVNDLVTERFKSRWFGGWTAKDFDVTAQGSGKTTKSVPKLFTRETSFLSESVDVVMDESSVQKPEIEPKGVAPSISVEGIHRTTDTLICLSQELVGSSDLSLPDPLCSVVPCSISLDNVHVSQASHQKSFEEEGGRAFNSMTVPNAGPTIPSVSFSCGEEHLTSKTVGEGLNVTRKISSSLKIYSMVVSARYGGPEGEHLYRNEAAMLECAAQKINTSKPTLESMPEKITSTDIENDDVEVQGHQCEESCSPFILNYGTRRRICACDIVVSDTEESLNQASLSCARKTQSDNCRSEVTFREQANFTTFAQFNSSLHSHLHDKESRTNKRVRFVEKEVKYNQSNASPKLPSRYLTRSHNRTSKKERDSSLRSKFGVKKENHKYRRGMLFHGLDFLLTGFSGRKTKELETQIRKHGGTILFDVPTPSPCSRRNAESRCKYQQLPIVLSPKKVLACIIYGLCSCTRHRVRQQLGPTWGLTDHERGGDRKIQVQTTKFLYGCAINTLLLKSSWLTDSIVAGYKSPPGKYLILSNQATNRERIRIGQLVPCSTYYIFDKVGIMFYGKPSFCSKLGKIVKHGGGQVFKTLQWLVQSLKSGKNSVGAVVVEDEGRVSRHLRHFASEQRLQMMPASWIINSLHSGKLLPFKDSQSAPLHTNTMPELPPAVNMSEEI</sequence>
<reference evidence="3 4" key="1">
    <citation type="journal article" date="2019" name="Nat. Plants">
        <title>Stout camphor tree genome fills gaps in understanding of flowering plant genome evolution.</title>
        <authorList>
            <person name="Chaw S.M."/>
            <person name="Liu Y.C."/>
            <person name="Wu Y.W."/>
            <person name="Wang H.Y."/>
            <person name="Lin C.I."/>
            <person name="Wu C.S."/>
            <person name="Ke H.M."/>
            <person name="Chang L.Y."/>
            <person name="Hsu C.Y."/>
            <person name="Yang H.T."/>
            <person name="Sudianto E."/>
            <person name="Hsu M.H."/>
            <person name="Wu K.P."/>
            <person name="Wang L.N."/>
            <person name="Leebens-Mack J.H."/>
            <person name="Tsai I.J."/>
        </authorList>
    </citation>
    <scope>NUCLEOTIDE SEQUENCE [LARGE SCALE GENOMIC DNA]</scope>
    <source>
        <strain evidence="4">cv. Chaw 1501</strain>
        <tissue evidence="3">Young leaves</tissue>
    </source>
</reference>
<dbReference type="SUPFAM" id="SSF52113">
    <property type="entry name" value="BRCT domain"/>
    <property type="match status" value="2"/>
</dbReference>
<dbReference type="InterPro" id="IPR001357">
    <property type="entry name" value="BRCT_dom"/>
</dbReference>
<feature type="domain" description="BRCT" evidence="2">
    <location>
        <begin position="974"/>
        <end position="1074"/>
    </location>
</feature>
<dbReference type="EMBL" id="QPKB01000002">
    <property type="protein sequence ID" value="RWR76026.1"/>
    <property type="molecule type" value="Genomic_DNA"/>
</dbReference>
<proteinExistence type="predicted"/>
<dbReference type="OrthoDB" id="646980at2759"/>
<accession>A0A3S3MW94</accession>
<dbReference type="Gene3D" id="3.40.50.10190">
    <property type="entry name" value="BRCT domain"/>
    <property type="match status" value="2"/>
</dbReference>
<dbReference type="STRING" id="337451.A0A3S3MW94"/>
<feature type="region of interest" description="Disordered" evidence="1">
    <location>
        <begin position="766"/>
        <end position="799"/>
    </location>
</feature>
<dbReference type="PANTHER" id="PTHR15321">
    <property type="entry name" value="TUMOR SUPPRESSOR P53-BINDING PROTEIN 1"/>
    <property type="match status" value="1"/>
</dbReference>
<comment type="caution">
    <text evidence="3">The sequence shown here is derived from an EMBL/GenBank/DDBJ whole genome shotgun (WGS) entry which is preliminary data.</text>
</comment>
<dbReference type="AlphaFoldDB" id="A0A3S3MW94"/>
<dbReference type="InterPro" id="IPR047252">
    <property type="entry name" value="TP53BP1-like"/>
</dbReference>
<feature type="region of interest" description="Disordered" evidence="1">
    <location>
        <begin position="1"/>
        <end position="23"/>
    </location>
</feature>
<dbReference type="Proteomes" id="UP000283530">
    <property type="component" value="Unassembled WGS sequence"/>
</dbReference>
<dbReference type="GO" id="GO:0005634">
    <property type="term" value="C:nucleus"/>
    <property type="evidence" value="ECO:0007669"/>
    <property type="project" value="TreeGrafter"/>
</dbReference>
<dbReference type="PROSITE" id="PS50172">
    <property type="entry name" value="BRCT"/>
    <property type="match status" value="2"/>
</dbReference>
<evidence type="ECO:0000256" key="1">
    <source>
        <dbReference type="SAM" id="MobiDB-lite"/>
    </source>
</evidence>